<organism evidence="1 2">
    <name type="scientific">Candidatus Gottesmanbacteria bacterium RBG_16_52_11</name>
    <dbReference type="NCBI Taxonomy" id="1798374"/>
    <lineage>
        <taxon>Bacteria</taxon>
        <taxon>Candidatus Gottesmaniibacteriota</taxon>
    </lineage>
</organism>
<name>A0A1F5YQS5_9BACT</name>
<evidence type="ECO:0000313" key="1">
    <source>
        <dbReference type="EMBL" id="OGG02540.1"/>
    </source>
</evidence>
<gene>
    <name evidence="1" type="ORF">A2Z33_01965</name>
</gene>
<accession>A0A1F5YQS5</accession>
<proteinExistence type="predicted"/>
<dbReference type="AlphaFoldDB" id="A0A1F5YQS5"/>
<dbReference type="Proteomes" id="UP000178448">
    <property type="component" value="Unassembled WGS sequence"/>
</dbReference>
<comment type="caution">
    <text evidence="1">The sequence shown here is derived from an EMBL/GenBank/DDBJ whole genome shotgun (WGS) entry which is preliminary data.</text>
</comment>
<evidence type="ECO:0000313" key="2">
    <source>
        <dbReference type="Proteomes" id="UP000178448"/>
    </source>
</evidence>
<reference evidence="1 2" key="1">
    <citation type="journal article" date="2016" name="Nat. Commun.">
        <title>Thousands of microbial genomes shed light on interconnected biogeochemical processes in an aquifer system.</title>
        <authorList>
            <person name="Anantharaman K."/>
            <person name="Brown C.T."/>
            <person name="Hug L.A."/>
            <person name="Sharon I."/>
            <person name="Castelle C.J."/>
            <person name="Probst A.J."/>
            <person name="Thomas B.C."/>
            <person name="Singh A."/>
            <person name="Wilkins M.J."/>
            <person name="Karaoz U."/>
            <person name="Brodie E.L."/>
            <person name="Williams K.H."/>
            <person name="Hubbard S.S."/>
            <person name="Banfield J.F."/>
        </authorList>
    </citation>
    <scope>NUCLEOTIDE SEQUENCE [LARGE SCALE GENOMIC DNA]</scope>
</reference>
<dbReference type="EMBL" id="MFJD01000007">
    <property type="protein sequence ID" value="OGG02540.1"/>
    <property type="molecule type" value="Genomic_DNA"/>
</dbReference>
<dbReference type="STRING" id="1798374.A2Z33_01965"/>
<sequence length="80" mass="9348">MLTQKDLQTIRTVVKDELKHLPTKDEFAEKMDNMMGELKTIREEITLVSGRMSDHTDELDKHDRRLSRTEIALKLPPLTD</sequence>
<protein>
    <submittedName>
        <fullName evidence="1">Uncharacterized protein</fullName>
    </submittedName>
</protein>